<dbReference type="InterPro" id="IPR001501">
    <property type="entry name" value="Ni-dep_hyd_lsu"/>
</dbReference>
<dbReference type="InterPro" id="IPR050867">
    <property type="entry name" value="NiFe/NiFeSe_hydrgnase_LSU"/>
</dbReference>
<dbReference type="EMBL" id="UIDG01000113">
    <property type="protein sequence ID" value="SUS05643.1"/>
    <property type="molecule type" value="Genomic_DNA"/>
</dbReference>
<organism evidence="7">
    <name type="scientific">metagenome</name>
    <dbReference type="NCBI Taxonomy" id="256318"/>
    <lineage>
        <taxon>unclassified sequences</taxon>
        <taxon>metagenomes</taxon>
    </lineage>
</organism>
<dbReference type="SUPFAM" id="SSF56762">
    <property type="entry name" value="HydB/Nqo4-like"/>
    <property type="match status" value="1"/>
</dbReference>
<dbReference type="InterPro" id="IPR029014">
    <property type="entry name" value="NiFe-Hase_large"/>
</dbReference>
<evidence type="ECO:0000256" key="5">
    <source>
        <dbReference type="ARBA" id="ARBA00022723"/>
    </source>
</evidence>
<comment type="subcellular location">
    <subcellularLocation>
        <location evidence="2">Cell envelope</location>
    </subcellularLocation>
</comment>
<comment type="similarity">
    <text evidence="3">Belongs to the [NiFe]/[NiFeSe] hydrogenase large subunit family.</text>
</comment>
<keyword evidence="5" id="KW-0479">Metal-binding</keyword>
<reference evidence="7" key="1">
    <citation type="submission" date="2018-07" db="EMBL/GenBank/DDBJ databases">
        <authorList>
            <person name="Quirk P.G."/>
            <person name="Krulwich T.A."/>
        </authorList>
    </citation>
    <scope>NUCLEOTIDE SEQUENCE</scope>
</reference>
<gene>
    <name evidence="7" type="primary">hybC</name>
    <name evidence="7" type="ORF">DF3PB_200004</name>
</gene>
<keyword evidence="4" id="KW-0533">Nickel</keyword>
<dbReference type="Pfam" id="PF00374">
    <property type="entry name" value="NiFeSe_Hases"/>
    <property type="match status" value="1"/>
</dbReference>
<evidence type="ECO:0000256" key="1">
    <source>
        <dbReference type="ARBA" id="ARBA00001967"/>
    </source>
</evidence>
<evidence type="ECO:0000313" key="7">
    <source>
        <dbReference type="EMBL" id="SUS05643.1"/>
    </source>
</evidence>
<dbReference type="PROSITE" id="PS00507">
    <property type="entry name" value="NI_HGENASE_L_1"/>
    <property type="match status" value="1"/>
</dbReference>
<name>A0A380TDI4_9ZZZZ</name>
<evidence type="ECO:0000256" key="4">
    <source>
        <dbReference type="ARBA" id="ARBA00022596"/>
    </source>
</evidence>
<dbReference type="Gene3D" id="1.10.645.10">
    <property type="entry name" value="Cytochrome-c3 Hydrogenase, chain B"/>
    <property type="match status" value="1"/>
</dbReference>
<dbReference type="EC" id="1.12.7.2" evidence="7"/>
<evidence type="ECO:0000256" key="3">
    <source>
        <dbReference type="ARBA" id="ARBA00009292"/>
    </source>
</evidence>
<dbReference type="GO" id="GO:0030313">
    <property type="term" value="C:cell envelope"/>
    <property type="evidence" value="ECO:0007669"/>
    <property type="project" value="UniProtKB-SubCell"/>
</dbReference>
<proteinExistence type="inferred from homology"/>
<dbReference type="PROSITE" id="PS00508">
    <property type="entry name" value="NI_HGENASE_L_2"/>
    <property type="match status" value="1"/>
</dbReference>
<protein>
    <submittedName>
        <fullName evidence="7">Hydrogenase 2, large subunit</fullName>
        <ecNumber evidence="7">1.12.7.2</ecNumber>
    </submittedName>
</protein>
<dbReference type="AlphaFoldDB" id="A0A380TDI4"/>
<accession>A0A380TDI4</accession>
<evidence type="ECO:0000256" key="2">
    <source>
        <dbReference type="ARBA" id="ARBA00004196"/>
    </source>
</evidence>
<evidence type="ECO:0000256" key="6">
    <source>
        <dbReference type="ARBA" id="ARBA00023002"/>
    </source>
</evidence>
<dbReference type="PANTHER" id="PTHR42958:SF1">
    <property type="entry name" value="HYDROGENASE-2 LARGE CHAIN"/>
    <property type="match status" value="1"/>
</dbReference>
<sequence length="565" mass="62301">MRITVDPITRIEGHLRVDCEVDGGKVVDSWSSGQMWRGIEVILQGRDPRDAWVFTQRICGVCTTVHAIVSVRAVENALGLEVPLNAQYIRNMIIAAHGVHDHIVHFYQLSALDWVDIVSALQADPKAASNLAQSLSNWPMNSVQEFTRVQEKLKGFVASGQLGVFGSGYWGHPAMKLPPEVNLLGVVHYLQALDYQRRANQIVGILGSKTPHIQNLAVGGVSNPINPESQSTLTLERLYKIKALIDQLGDFVNQVYAVDVAAVGALYAEWTKYGSGVLNYLSVPDMPLDTKGTQFALPGGYIKNGDLAGMKAITSYQDQYFEKGVKESSKHSWYQSTSGALHPYKGETKPEYTGFQDTGKYSWVKAPTFYDDRAQVGPLANVLAMYALGHEPTKRHLTRVIEIASKVAGAPIPLAALHSTIGRHAARAVRCAVLVETLDQQWNLLMQNIAKGDFDTYNRPRFPRGEIQGFGYHEAPRGVLSHWTVIRDGKIANYQAVVPSTWNAGPRDEKDALGPYEASLLGNPVADPQKPLEVLRTIHSFDPCLACAIHMHDPVNREIVRVKAV</sequence>
<dbReference type="PANTHER" id="PTHR42958">
    <property type="entry name" value="HYDROGENASE-2 LARGE CHAIN"/>
    <property type="match status" value="1"/>
</dbReference>
<dbReference type="InterPro" id="IPR018194">
    <property type="entry name" value="Ni-dep_hyd_lsu_Ni_BS"/>
</dbReference>
<dbReference type="GO" id="GO:0016151">
    <property type="term" value="F:nickel cation binding"/>
    <property type="evidence" value="ECO:0007669"/>
    <property type="project" value="InterPro"/>
</dbReference>
<comment type="cofactor">
    <cofactor evidence="1">
        <name>Ni(2+)</name>
        <dbReference type="ChEBI" id="CHEBI:49786"/>
    </cofactor>
</comment>
<dbReference type="GO" id="GO:0008901">
    <property type="term" value="F:ferredoxin hydrogenase activity"/>
    <property type="evidence" value="ECO:0007669"/>
    <property type="project" value="UniProtKB-EC"/>
</dbReference>
<dbReference type="FunFam" id="1.10.645.10:FF:000002">
    <property type="entry name" value="Hydrogenase 2 large subunit"/>
    <property type="match status" value="1"/>
</dbReference>
<keyword evidence="6 7" id="KW-0560">Oxidoreductase</keyword>